<gene>
    <name evidence="14" type="ORF">M231_05045</name>
</gene>
<dbReference type="InterPro" id="IPR039949">
    <property type="entry name" value="NAA40"/>
</dbReference>
<evidence type="ECO:0000256" key="11">
    <source>
        <dbReference type="ARBA" id="ARBA00049524"/>
    </source>
</evidence>
<comment type="caution">
    <text evidence="14">The sequence shown here is derived from an EMBL/GenBank/DDBJ whole genome shotgun (WGS) entry which is preliminary data.</text>
</comment>
<reference evidence="14 15" key="1">
    <citation type="submission" date="2016-06" db="EMBL/GenBank/DDBJ databases">
        <title>Evolution of pathogenesis and genome organization in the Tremellales.</title>
        <authorList>
            <person name="Cuomo C."/>
            <person name="Litvintseva A."/>
            <person name="Heitman J."/>
            <person name="Chen Y."/>
            <person name="Sun S."/>
            <person name="Springer D."/>
            <person name="Dromer F."/>
            <person name="Young S."/>
            <person name="Zeng Q."/>
            <person name="Chapman S."/>
            <person name="Gujja S."/>
            <person name="Saif S."/>
            <person name="Birren B."/>
        </authorList>
    </citation>
    <scope>NUCLEOTIDE SEQUENCE [LARGE SCALE GENOMIC DNA]</scope>
    <source>
        <strain evidence="14 15">ATCC 28783</strain>
    </source>
</reference>
<evidence type="ECO:0000256" key="4">
    <source>
        <dbReference type="ARBA" id="ARBA00012950"/>
    </source>
</evidence>
<dbReference type="InParanoid" id="A0A4Q1BJC0"/>
<keyword evidence="9" id="KW-0012">Acyltransferase</keyword>
<dbReference type="SUPFAM" id="SSF55729">
    <property type="entry name" value="Acyl-CoA N-acyltransferases (Nat)"/>
    <property type="match status" value="1"/>
</dbReference>
<evidence type="ECO:0000259" key="13">
    <source>
        <dbReference type="PROSITE" id="PS51186"/>
    </source>
</evidence>
<keyword evidence="15" id="KW-1185">Reference proteome</keyword>
<dbReference type="OrthoDB" id="424551at2759"/>
<dbReference type="VEuPathDB" id="FungiDB:TREMEDRAFT_59640"/>
<evidence type="ECO:0000313" key="15">
    <source>
        <dbReference type="Proteomes" id="UP000289152"/>
    </source>
</evidence>
<comment type="catalytic activity">
    <reaction evidence="11">
        <text>N-terminal L-seryl-[histone H4] + acetyl-CoA = N-terminal N(alpha)-acetyl-L-seryl-[histone H4] + CoA + H(+)</text>
        <dbReference type="Rhea" id="RHEA:50596"/>
        <dbReference type="Rhea" id="RHEA-COMP:12740"/>
        <dbReference type="Rhea" id="RHEA-COMP:12743"/>
        <dbReference type="ChEBI" id="CHEBI:15378"/>
        <dbReference type="ChEBI" id="CHEBI:57287"/>
        <dbReference type="ChEBI" id="CHEBI:57288"/>
        <dbReference type="ChEBI" id="CHEBI:64738"/>
        <dbReference type="ChEBI" id="CHEBI:83690"/>
        <dbReference type="EC" id="2.3.1.257"/>
    </reaction>
</comment>
<comment type="catalytic activity">
    <reaction evidence="10">
        <text>N-terminal L-seryl-[histone H2A] + acetyl-CoA = N-terminal N(alpha)-acetyl-L-seryl-[histone H2A] + CoA + H(+)</text>
        <dbReference type="Rhea" id="RHEA:50600"/>
        <dbReference type="Rhea" id="RHEA-COMP:12742"/>
        <dbReference type="Rhea" id="RHEA-COMP:12744"/>
        <dbReference type="ChEBI" id="CHEBI:15378"/>
        <dbReference type="ChEBI" id="CHEBI:57287"/>
        <dbReference type="ChEBI" id="CHEBI:57288"/>
        <dbReference type="ChEBI" id="CHEBI:64738"/>
        <dbReference type="ChEBI" id="CHEBI:83690"/>
        <dbReference type="EC" id="2.3.1.257"/>
    </reaction>
</comment>
<dbReference type="PANTHER" id="PTHR20531">
    <property type="entry name" value="N-ALPHA-ACETYLTRANSFERASE 40"/>
    <property type="match status" value="1"/>
</dbReference>
<sequence length="388" mass="43684">MATEKIREATLASVEELCPDLPAELMLDNGQIITFSACKANNLSGRAKDALMDLCWSNITPIAEGTSMRYTEADKRQELFEPSTRFLILTISQLPTFPLPPTPPSPSDPHSSTIPPSSRPDPTFQMPGALPPTSEYQFPPRPSPKPPNDPATSQHDITSDEPSETNAVSPPQPLDEVDPAFVTPEMKQQSTFTSMETPDNERDDLMSETYDPIETPNGTSTLNGYKTLQTPDTRHKGRTKFKVEVEMDFGKEELIGFCSWRFDTEETLSEMDAEVVYLYELHTAPQHRRQGLGRLLLSRLEEIGGEREMDKVMLTVLKRNPALSFYVRQSYQPDEIDPTLIAEQEQMEMGEDEESDSGSDTDPQTLTDYRILSKVCEIPQFHHDYIMS</sequence>
<evidence type="ECO:0000256" key="7">
    <source>
        <dbReference type="ARBA" id="ARBA00022679"/>
    </source>
</evidence>
<dbReference type="Gene3D" id="3.40.630.30">
    <property type="match status" value="1"/>
</dbReference>
<evidence type="ECO:0000256" key="1">
    <source>
        <dbReference type="ARBA" id="ARBA00004123"/>
    </source>
</evidence>
<dbReference type="GO" id="GO:0005737">
    <property type="term" value="C:cytoplasm"/>
    <property type="evidence" value="ECO:0007669"/>
    <property type="project" value="UniProtKB-SubCell"/>
</dbReference>
<feature type="region of interest" description="Disordered" evidence="12">
    <location>
        <begin position="95"/>
        <end position="233"/>
    </location>
</feature>
<evidence type="ECO:0000256" key="12">
    <source>
        <dbReference type="SAM" id="MobiDB-lite"/>
    </source>
</evidence>
<comment type="subcellular location">
    <subcellularLocation>
        <location evidence="2">Cytoplasm</location>
    </subcellularLocation>
    <subcellularLocation>
        <location evidence="1">Nucleus</location>
    </subcellularLocation>
</comment>
<dbReference type="Proteomes" id="UP000289152">
    <property type="component" value="Unassembled WGS sequence"/>
</dbReference>
<proteinExistence type="inferred from homology"/>
<evidence type="ECO:0000256" key="6">
    <source>
        <dbReference type="ARBA" id="ARBA00022490"/>
    </source>
</evidence>
<dbReference type="EMBL" id="SDIL01000062">
    <property type="protein sequence ID" value="RXK37712.1"/>
    <property type="molecule type" value="Genomic_DNA"/>
</dbReference>
<accession>A0A4Q1BJC0</accession>
<evidence type="ECO:0000256" key="8">
    <source>
        <dbReference type="ARBA" id="ARBA00023242"/>
    </source>
</evidence>
<dbReference type="InterPro" id="IPR000182">
    <property type="entry name" value="GNAT_dom"/>
</dbReference>
<keyword evidence="8" id="KW-0539">Nucleus</keyword>
<protein>
    <recommendedName>
        <fullName evidence="5">N-alpha-acetyltransferase 40</fullName>
        <ecNumber evidence="4">2.3.1.257</ecNumber>
    </recommendedName>
</protein>
<evidence type="ECO:0000256" key="2">
    <source>
        <dbReference type="ARBA" id="ARBA00004496"/>
    </source>
</evidence>
<comment type="similarity">
    <text evidence="3">Belongs to the acetyltransferase family. NAA40 subfamily.</text>
</comment>
<dbReference type="AlphaFoldDB" id="A0A4Q1BJC0"/>
<evidence type="ECO:0000256" key="9">
    <source>
        <dbReference type="ARBA" id="ARBA00023315"/>
    </source>
</evidence>
<keyword evidence="6" id="KW-0963">Cytoplasm</keyword>
<dbReference type="PROSITE" id="PS51186">
    <property type="entry name" value="GNAT"/>
    <property type="match status" value="1"/>
</dbReference>
<dbReference type="GO" id="GO:0005634">
    <property type="term" value="C:nucleus"/>
    <property type="evidence" value="ECO:0007669"/>
    <property type="project" value="UniProtKB-SubCell"/>
</dbReference>
<dbReference type="InterPro" id="IPR016181">
    <property type="entry name" value="Acyl_CoA_acyltransferase"/>
</dbReference>
<dbReference type="EC" id="2.3.1.257" evidence="4"/>
<evidence type="ECO:0000313" key="14">
    <source>
        <dbReference type="EMBL" id="RXK37712.1"/>
    </source>
</evidence>
<organism evidence="14 15">
    <name type="scientific">Tremella mesenterica</name>
    <name type="common">Jelly fungus</name>
    <dbReference type="NCBI Taxonomy" id="5217"/>
    <lineage>
        <taxon>Eukaryota</taxon>
        <taxon>Fungi</taxon>
        <taxon>Dikarya</taxon>
        <taxon>Basidiomycota</taxon>
        <taxon>Agaricomycotina</taxon>
        <taxon>Tremellomycetes</taxon>
        <taxon>Tremellales</taxon>
        <taxon>Tremellaceae</taxon>
        <taxon>Tremella</taxon>
    </lineage>
</organism>
<dbReference type="PANTHER" id="PTHR20531:SF1">
    <property type="entry name" value="N-ALPHA-ACETYLTRANSFERASE 40"/>
    <property type="match status" value="1"/>
</dbReference>
<feature type="domain" description="N-acetyltransferase" evidence="13">
    <location>
        <begin position="205"/>
        <end position="354"/>
    </location>
</feature>
<evidence type="ECO:0000256" key="5">
    <source>
        <dbReference type="ARBA" id="ARBA00015043"/>
    </source>
</evidence>
<dbReference type="GO" id="GO:0043998">
    <property type="term" value="F:histone H2A acetyltransferase activity"/>
    <property type="evidence" value="ECO:0007669"/>
    <property type="project" value="InterPro"/>
</dbReference>
<dbReference type="GO" id="GO:0010485">
    <property type="term" value="F:histone H4 acetyltransferase activity"/>
    <property type="evidence" value="ECO:0007669"/>
    <property type="project" value="InterPro"/>
</dbReference>
<dbReference type="GO" id="GO:1990189">
    <property type="term" value="F:protein N-terminal-serine acetyltransferase activity"/>
    <property type="evidence" value="ECO:0007669"/>
    <property type="project" value="UniProtKB-EC"/>
</dbReference>
<evidence type="ECO:0000256" key="3">
    <source>
        <dbReference type="ARBA" id="ARBA00008870"/>
    </source>
</evidence>
<evidence type="ECO:0000256" key="10">
    <source>
        <dbReference type="ARBA" id="ARBA00047821"/>
    </source>
</evidence>
<name>A0A4Q1BJC0_TREME</name>
<feature type="compositionally biased region" description="Pro residues" evidence="12">
    <location>
        <begin position="97"/>
        <end position="107"/>
    </location>
</feature>
<dbReference type="Pfam" id="PF00583">
    <property type="entry name" value="Acetyltransf_1"/>
    <property type="match status" value="1"/>
</dbReference>
<feature type="compositionally biased region" description="Pro residues" evidence="12">
    <location>
        <begin position="139"/>
        <end position="149"/>
    </location>
</feature>
<feature type="compositionally biased region" description="Polar residues" evidence="12">
    <location>
        <begin position="186"/>
        <end position="197"/>
    </location>
</feature>
<dbReference type="STRING" id="5217.A0A4Q1BJC0"/>
<keyword evidence="7" id="KW-0808">Transferase</keyword>
<feature type="compositionally biased region" description="Polar residues" evidence="12">
    <location>
        <begin position="216"/>
        <end position="231"/>
    </location>
</feature>